<evidence type="ECO:0000313" key="6">
    <source>
        <dbReference type="EMBL" id="OYO17366.1"/>
    </source>
</evidence>
<comment type="caution">
    <text evidence="6">The sequence shown here is derived from an EMBL/GenBank/DDBJ whole genome shotgun (WGS) entry which is preliminary data.</text>
</comment>
<dbReference type="SMART" id="SM00421">
    <property type="entry name" value="HTH_LUXR"/>
    <property type="match status" value="1"/>
</dbReference>
<evidence type="ECO:0000259" key="4">
    <source>
        <dbReference type="PROSITE" id="PS50043"/>
    </source>
</evidence>
<dbReference type="GO" id="GO:0006355">
    <property type="term" value="P:regulation of DNA-templated transcription"/>
    <property type="evidence" value="ECO:0007669"/>
    <property type="project" value="InterPro"/>
</dbReference>
<sequence length="234" mass="25132">MPPVSAETIRVVVVDDDSLVRNALSGYVTRNSGMRLVGTCRNGRQALELLAGHGVDVVLMDVRMPEMDGIEVTRELRRTGSRVKVLVLTTFDEDKLMLAALAAGANGFMLKDSAPEAIVEAIQVAHSGGHVISARPATRLAERYLPQDEWQGAEVGPHGLTGRERAVLRELCRAASNAEIAGALGLSESTVKAHVSTIMDKLNCKSRLKAVIRAFELGLAEPPRGQEQDDEGGE</sequence>
<organism evidence="6 7">
    <name type="scientific">Enemella evansiae</name>
    <dbReference type="NCBI Taxonomy" id="2016499"/>
    <lineage>
        <taxon>Bacteria</taxon>
        <taxon>Bacillati</taxon>
        <taxon>Actinomycetota</taxon>
        <taxon>Actinomycetes</taxon>
        <taxon>Propionibacteriales</taxon>
        <taxon>Propionibacteriaceae</taxon>
        <taxon>Enemella</taxon>
    </lineage>
</organism>
<name>A0A255GRZ3_9ACTN</name>
<dbReference type="PANTHER" id="PTHR43214">
    <property type="entry name" value="TWO-COMPONENT RESPONSE REGULATOR"/>
    <property type="match status" value="1"/>
</dbReference>
<evidence type="ECO:0000313" key="7">
    <source>
        <dbReference type="Proteomes" id="UP000215896"/>
    </source>
</evidence>
<accession>A0A255GRZ3</accession>
<evidence type="ECO:0000256" key="2">
    <source>
        <dbReference type="ARBA" id="ARBA00023125"/>
    </source>
</evidence>
<keyword evidence="7" id="KW-1185">Reference proteome</keyword>
<keyword evidence="2 6" id="KW-0238">DNA-binding</keyword>
<dbReference type="SMART" id="SM00448">
    <property type="entry name" value="REC"/>
    <property type="match status" value="1"/>
</dbReference>
<dbReference type="SUPFAM" id="SSF46894">
    <property type="entry name" value="C-terminal effector domain of the bipartite response regulators"/>
    <property type="match status" value="1"/>
</dbReference>
<dbReference type="CDD" id="cd06170">
    <property type="entry name" value="LuxR_C_like"/>
    <property type="match status" value="1"/>
</dbReference>
<dbReference type="GO" id="GO:0000160">
    <property type="term" value="P:phosphorelay signal transduction system"/>
    <property type="evidence" value="ECO:0007669"/>
    <property type="project" value="InterPro"/>
</dbReference>
<dbReference type="GO" id="GO:0003677">
    <property type="term" value="F:DNA binding"/>
    <property type="evidence" value="ECO:0007669"/>
    <property type="project" value="UniProtKB-KW"/>
</dbReference>
<dbReference type="EMBL" id="NMVO01000001">
    <property type="protein sequence ID" value="OYO17366.1"/>
    <property type="molecule type" value="Genomic_DNA"/>
</dbReference>
<gene>
    <name evidence="6" type="ORF">CGZ94_00165</name>
</gene>
<dbReference type="CDD" id="cd17535">
    <property type="entry name" value="REC_NarL-like"/>
    <property type="match status" value="1"/>
</dbReference>
<feature type="domain" description="HTH luxR-type" evidence="4">
    <location>
        <begin position="153"/>
        <end position="218"/>
    </location>
</feature>
<dbReference type="PANTHER" id="PTHR43214:SF43">
    <property type="entry name" value="TWO-COMPONENT RESPONSE REGULATOR"/>
    <property type="match status" value="1"/>
</dbReference>
<dbReference type="Pfam" id="PF00196">
    <property type="entry name" value="GerE"/>
    <property type="match status" value="1"/>
</dbReference>
<proteinExistence type="predicted"/>
<keyword evidence="1 3" id="KW-0597">Phosphoprotein</keyword>
<reference evidence="6 7" key="1">
    <citation type="submission" date="2017-07" db="EMBL/GenBank/DDBJ databases">
        <title>Draft whole genome sequences of clinical Proprionibacteriaceae strains.</title>
        <authorList>
            <person name="Bernier A.-M."/>
            <person name="Bernard K."/>
            <person name="Domingo M.-C."/>
        </authorList>
    </citation>
    <scope>NUCLEOTIDE SEQUENCE [LARGE SCALE GENOMIC DNA]</scope>
    <source>
        <strain evidence="6 7">NML 030167</strain>
    </source>
</reference>
<feature type="modified residue" description="4-aspartylphosphate" evidence="3">
    <location>
        <position position="61"/>
    </location>
</feature>
<dbReference type="PROSITE" id="PS50043">
    <property type="entry name" value="HTH_LUXR_2"/>
    <property type="match status" value="1"/>
</dbReference>
<dbReference type="PRINTS" id="PR00038">
    <property type="entry name" value="HTHLUXR"/>
</dbReference>
<protein>
    <submittedName>
        <fullName evidence="6">DNA-binding response regulator</fullName>
    </submittedName>
</protein>
<dbReference type="InterPro" id="IPR011006">
    <property type="entry name" value="CheY-like_superfamily"/>
</dbReference>
<evidence type="ECO:0000256" key="3">
    <source>
        <dbReference type="PROSITE-ProRule" id="PRU00169"/>
    </source>
</evidence>
<dbReference type="Pfam" id="PF00072">
    <property type="entry name" value="Response_reg"/>
    <property type="match status" value="1"/>
</dbReference>
<dbReference type="InterPro" id="IPR016032">
    <property type="entry name" value="Sig_transdc_resp-reg_C-effctor"/>
</dbReference>
<dbReference type="InterPro" id="IPR058245">
    <property type="entry name" value="NreC/VraR/RcsB-like_REC"/>
</dbReference>
<dbReference type="Proteomes" id="UP000215896">
    <property type="component" value="Unassembled WGS sequence"/>
</dbReference>
<evidence type="ECO:0000259" key="5">
    <source>
        <dbReference type="PROSITE" id="PS50110"/>
    </source>
</evidence>
<dbReference type="InterPro" id="IPR039420">
    <property type="entry name" value="WalR-like"/>
</dbReference>
<feature type="domain" description="Response regulatory" evidence="5">
    <location>
        <begin position="10"/>
        <end position="126"/>
    </location>
</feature>
<dbReference type="SUPFAM" id="SSF52172">
    <property type="entry name" value="CheY-like"/>
    <property type="match status" value="1"/>
</dbReference>
<dbReference type="PROSITE" id="PS50110">
    <property type="entry name" value="RESPONSE_REGULATORY"/>
    <property type="match status" value="1"/>
</dbReference>
<evidence type="ECO:0000256" key="1">
    <source>
        <dbReference type="ARBA" id="ARBA00022553"/>
    </source>
</evidence>
<dbReference type="InterPro" id="IPR001789">
    <property type="entry name" value="Sig_transdc_resp-reg_receiver"/>
</dbReference>
<dbReference type="Gene3D" id="3.40.50.2300">
    <property type="match status" value="1"/>
</dbReference>
<dbReference type="AlphaFoldDB" id="A0A255GRZ3"/>
<dbReference type="InterPro" id="IPR000792">
    <property type="entry name" value="Tscrpt_reg_LuxR_C"/>
</dbReference>